<gene>
    <name evidence="1" type="ORF">MSAN_00778900</name>
</gene>
<dbReference type="EMBL" id="JACAZH010000004">
    <property type="protein sequence ID" value="KAF7371421.1"/>
    <property type="molecule type" value="Genomic_DNA"/>
</dbReference>
<dbReference type="AlphaFoldDB" id="A0A8H6Z7V4"/>
<accession>A0A8H6Z7V4</accession>
<comment type="caution">
    <text evidence="1">The sequence shown here is derived from an EMBL/GenBank/DDBJ whole genome shotgun (WGS) entry which is preliminary data.</text>
</comment>
<proteinExistence type="predicted"/>
<protein>
    <submittedName>
        <fullName evidence="1">Uncharacterized protein</fullName>
    </submittedName>
</protein>
<sequence>MASPVSTPLILSVSEEASFGSSCVKGTEMQLALGSEDSARASYTDTAASASAGPCLVRPSLITALTPNAASAAFAWLTHPRRRPPRRLGSRLGRHAVTRAERRTLTLAAPDTSEESRVVRLTVENAAIVSVEYEVGVAVVLTIMLATGGYTASPISSRAQHILDLLAVATNSVDHALAPTPLSPQRSLPRRCARSRRCRSFVDPAYPGTKMKSTILALRRADALPRATTKVKFLAVQTLRGAGSCSFSMLVHATRPVCDVERRGGTR</sequence>
<evidence type="ECO:0000313" key="1">
    <source>
        <dbReference type="EMBL" id="KAF7371421.1"/>
    </source>
</evidence>
<reference evidence="1" key="1">
    <citation type="submission" date="2020-05" db="EMBL/GenBank/DDBJ databases">
        <title>Mycena genomes resolve the evolution of fungal bioluminescence.</title>
        <authorList>
            <person name="Tsai I.J."/>
        </authorList>
    </citation>
    <scope>NUCLEOTIDE SEQUENCE</scope>
    <source>
        <strain evidence="1">160909Yilan</strain>
    </source>
</reference>
<organism evidence="1 2">
    <name type="scientific">Mycena sanguinolenta</name>
    <dbReference type="NCBI Taxonomy" id="230812"/>
    <lineage>
        <taxon>Eukaryota</taxon>
        <taxon>Fungi</taxon>
        <taxon>Dikarya</taxon>
        <taxon>Basidiomycota</taxon>
        <taxon>Agaricomycotina</taxon>
        <taxon>Agaricomycetes</taxon>
        <taxon>Agaricomycetidae</taxon>
        <taxon>Agaricales</taxon>
        <taxon>Marasmiineae</taxon>
        <taxon>Mycenaceae</taxon>
        <taxon>Mycena</taxon>
    </lineage>
</organism>
<dbReference type="Proteomes" id="UP000623467">
    <property type="component" value="Unassembled WGS sequence"/>
</dbReference>
<evidence type="ECO:0000313" key="2">
    <source>
        <dbReference type="Proteomes" id="UP000623467"/>
    </source>
</evidence>
<name>A0A8H6Z7V4_9AGAR</name>
<keyword evidence="2" id="KW-1185">Reference proteome</keyword>